<dbReference type="AlphaFoldDB" id="A0A7S0H261"/>
<gene>
    <name evidence="12" type="ORF">MSP1401_LOCUS11913</name>
</gene>
<evidence type="ECO:0000256" key="6">
    <source>
        <dbReference type="ARBA" id="ARBA00023069"/>
    </source>
</evidence>
<dbReference type="GO" id="GO:0036064">
    <property type="term" value="C:ciliary basal body"/>
    <property type="evidence" value="ECO:0007669"/>
    <property type="project" value="TreeGrafter"/>
</dbReference>
<evidence type="ECO:0000256" key="10">
    <source>
        <dbReference type="ARBA" id="ARBA00047191"/>
    </source>
</evidence>
<evidence type="ECO:0000256" key="9">
    <source>
        <dbReference type="ARBA" id="ARBA00023273"/>
    </source>
</evidence>
<dbReference type="Gene3D" id="2.30.29.30">
    <property type="entry name" value="Pleckstrin-homology domain (PH domain)/Phosphotyrosine-binding domain (PTB)"/>
    <property type="match status" value="1"/>
</dbReference>
<dbReference type="GO" id="GO:0032266">
    <property type="term" value="F:phosphatidylinositol-3-phosphate binding"/>
    <property type="evidence" value="ECO:0007669"/>
    <property type="project" value="TreeGrafter"/>
</dbReference>
<comment type="similarity">
    <text evidence="3">Belongs to the BBS5 family.</text>
</comment>
<dbReference type="EMBL" id="HBEN01014285">
    <property type="protein sequence ID" value="CAD8450907.1"/>
    <property type="molecule type" value="Transcribed_RNA"/>
</dbReference>
<keyword evidence="4" id="KW-1003">Cell membrane</keyword>
<dbReference type="GO" id="GO:0034464">
    <property type="term" value="C:BBSome"/>
    <property type="evidence" value="ECO:0007669"/>
    <property type="project" value="InterPro"/>
</dbReference>
<sequence>MPSSKADGPDVVWQDREIKFDSPASTLALRDGEFVIDVMTKVEDTKGNNGDAGNLTITNLRVIWRSARSKRANLSIGYASITSMSVKQAASRLKGVTNALFVMTKFNGSRFEFIFTNLDRSVSGEARARTTGEGTPAFLTLQAVHKAYDKTKLYRDLKLRGAVIANDELKLLPNEEVYNKIGGVMNLSNSRGNDGVFHLTNVRLVWHAENSENFNVSIPYLQMRSVAVRDSKFGRALVVTTTQRSGGYVLGFRVESSEKLEAVHREVEALHRVFTKNPIFGVAFDKKEGLGKDGPLDGSLADGRTPRLEDDVEIVDGGESGADLVARYYADGASGNDGTDRASLEPVFDETLGLAIEPLPPGATAATLWNVA</sequence>
<dbReference type="Pfam" id="PF07289">
    <property type="entry name" value="BBL5"/>
    <property type="match status" value="1"/>
</dbReference>
<protein>
    <recommendedName>
        <fullName evidence="10">BBSome complex member BBS5</fullName>
    </recommendedName>
</protein>
<keyword evidence="8" id="KW-0206">Cytoskeleton</keyword>
<dbReference type="InterPro" id="IPR011993">
    <property type="entry name" value="PH-like_dom_sf"/>
</dbReference>
<keyword evidence="7" id="KW-0472">Membrane</keyword>
<feature type="domain" description="BBSome complex member BBS5 PH" evidence="11">
    <location>
        <begin position="33"/>
        <end position="87"/>
    </location>
</feature>
<keyword evidence="9" id="KW-0966">Cell projection</keyword>
<accession>A0A7S0H261</accession>
<organism evidence="12">
    <name type="scientific">Micromonas pusilla</name>
    <name type="common">Picoplanktonic green alga</name>
    <name type="synonym">Chromulina pusilla</name>
    <dbReference type="NCBI Taxonomy" id="38833"/>
    <lineage>
        <taxon>Eukaryota</taxon>
        <taxon>Viridiplantae</taxon>
        <taxon>Chlorophyta</taxon>
        <taxon>Mamiellophyceae</taxon>
        <taxon>Mamiellales</taxon>
        <taxon>Mamiellaceae</taxon>
        <taxon>Micromonas</taxon>
    </lineage>
</organism>
<feature type="domain" description="BBSome complex member BBS5 PH" evidence="11">
    <location>
        <begin position="175"/>
        <end position="229"/>
    </location>
</feature>
<comment type="subcellular location">
    <subcellularLocation>
        <location evidence="1">Cell projection</location>
        <location evidence="1">Cilium membrane</location>
    </subcellularLocation>
    <subcellularLocation>
        <location evidence="2">Cytoplasm</location>
        <location evidence="2">Cytoskeleton</location>
        <location evidence="2">Microtubule organizing center</location>
        <location evidence="2">Centrosome</location>
        <location evidence="2">Centriolar satellite</location>
    </subcellularLocation>
</comment>
<keyword evidence="5" id="KW-0963">Cytoplasm</keyword>
<evidence type="ECO:0000256" key="2">
    <source>
        <dbReference type="ARBA" id="ARBA00004607"/>
    </source>
</evidence>
<dbReference type="SMART" id="SM00683">
    <property type="entry name" value="DM16"/>
    <property type="match status" value="2"/>
</dbReference>
<keyword evidence="6" id="KW-0969">Cilium</keyword>
<evidence type="ECO:0000256" key="3">
    <source>
        <dbReference type="ARBA" id="ARBA00005822"/>
    </source>
</evidence>
<dbReference type="InterPro" id="IPR014003">
    <property type="entry name" value="BBS5_PH"/>
</dbReference>
<evidence type="ECO:0000313" key="12">
    <source>
        <dbReference type="EMBL" id="CAD8450907.1"/>
    </source>
</evidence>
<dbReference type="InterPro" id="IPR006606">
    <property type="entry name" value="BBL5"/>
</dbReference>
<name>A0A7S0H261_MICPS</name>
<evidence type="ECO:0000256" key="4">
    <source>
        <dbReference type="ARBA" id="ARBA00022475"/>
    </source>
</evidence>
<proteinExistence type="inferred from homology"/>
<dbReference type="GO" id="GO:0060170">
    <property type="term" value="C:ciliary membrane"/>
    <property type="evidence" value="ECO:0007669"/>
    <property type="project" value="UniProtKB-SubCell"/>
</dbReference>
<evidence type="ECO:0000256" key="7">
    <source>
        <dbReference type="ARBA" id="ARBA00023136"/>
    </source>
</evidence>
<evidence type="ECO:0000256" key="1">
    <source>
        <dbReference type="ARBA" id="ARBA00004309"/>
    </source>
</evidence>
<reference evidence="12" key="1">
    <citation type="submission" date="2021-01" db="EMBL/GenBank/DDBJ databases">
        <authorList>
            <person name="Corre E."/>
            <person name="Pelletier E."/>
            <person name="Niang G."/>
            <person name="Scheremetjew M."/>
            <person name="Finn R."/>
            <person name="Kale V."/>
            <person name="Holt S."/>
            <person name="Cochrane G."/>
            <person name="Meng A."/>
            <person name="Brown T."/>
            <person name="Cohen L."/>
        </authorList>
    </citation>
    <scope>NUCLEOTIDE SEQUENCE</scope>
    <source>
        <strain evidence="12">CCAC1681</strain>
    </source>
</reference>
<evidence type="ECO:0000256" key="5">
    <source>
        <dbReference type="ARBA" id="ARBA00022490"/>
    </source>
</evidence>
<dbReference type="PANTHER" id="PTHR21351:SF0">
    <property type="entry name" value="BARDET-BIEDL SYNDROME 5 PROTEIN"/>
    <property type="match status" value="1"/>
</dbReference>
<evidence type="ECO:0000259" key="11">
    <source>
        <dbReference type="SMART" id="SM00683"/>
    </source>
</evidence>
<dbReference type="PIRSF" id="PIRSF010072">
    <property type="entry name" value="DUF1448"/>
    <property type="match status" value="1"/>
</dbReference>
<dbReference type="InterPro" id="IPR030804">
    <property type="entry name" value="BBS5/fem-3"/>
</dbReference>
<dbReference type="GO" id="GO:0060271">
    <property type="term" value="P:cilium assembly"/>
    <property type="evidence" value="ECO:0007669"/>
    <property type="project" value="TreeGrafter"/>
</dbReference>
<dbReference type="PANTHER" id="PTHR21351">
    <property type="entry name" value="BARDET-BIEDL SYNDROME PROTEIN 5"/>
    <property type="match status" value="1"/>
</dbReference>
<evidence type="ECO:0000256" key="8">
    <source>
        <dbReference type="ARBA" id="ARBA00023212"/>
    </source>
</evidence>